<dbReference type="EMBL" id="JAJNAG010000050">
    <property type="protein sequence ID" value="MCD1127357.1"/>
    <property type="molecule type" value="Genomic_DNA"/>
</dbReference>
<dbReference type="RefSeq" id="WP_230611057.1">
    <property type="nucleotide sequence ID" value="NZ_JAJNAG010000050.1"/>
</dbReference>
<dbReference type="Gene3D" id="1.25.40.10">
    <property type="entry name" value="Tetratricopeptide repeat domain"/>
    <property type="match status" value="1"/>
</dbReference>
<protein>
    <recommendedName>
        <fullName evidence="3">Sel1 repeat family protein</fullName>
    </recommendedName>
</protein>
<dbReference type="InterPro" id="IPR011990">
    <property type="entry name" value="TPR-like_helical_dom_sf"/>
</dbReference>
<proteinExistence type="predicted"/>
<name>A0A9X1SR04_9GAMM</name>
<evidence type="ECO:0000313" key="1">
    <source>
        <dbReference type="EMBL" id="MCD1127357.1"/>
    </source>
</evidence>
<reference evidence="1" key="1">
    <citation type="submission" date="2021-11" db="EMBL/GenBank/DDBJ databases">
        <title>Jinshanibacter sp. isolated from one year old Eriocheir sinensis.</title>
        <authorList>
            <person name="Li J.-Y."/>
            <person name="He W."/>
            <person name="Gao T.-H."/>
        </authorList>
    </citation>
    <scope>NUCLEOTIDE SEQUENCE</scope>
    <source>
        <strain evidence="1">LJY008</strain>
    </source>
</reference>
<evidence type="ECO:0008006" key="3">
    <source>
        <dbReference type="Google" id="ProtNLM"/>
    </source>
</evidence>
<evidence type="ECO:0000313" key="2">
    <source>
        <dbReference type="Proteomes" id="UP001139171"/>
    </source>
</evidence>
<sequence length="77" mass="8750">MTITVNEDDFKSLCDSIRNGSEKDLAILIGFAEQGHSDSQWFLGWLYANGVVLNKSEKKSDYWFRLAIQGPQYSKTS</sequence>
<gene>
    <name evidence="1" type="ORF">LPW36_15380</name>
</gene>
<organism evidence="1 2">
    <name type="scientific">Limnobaculum eriocheiris</name>
    <dbReference type="NCBI Taxonomy" id="2897391"/>
    <lineage>
        <taxon>Bacteria</taxon>
        <taxon>Pseudomonadati</taxon>
        <taxon>Pseudomonadota</taxon>
        <taxon>Gammaproteobacteria</taxon>
        <taxon>Enterobacterales</taxon>
        <taxon>Budviciaceae</taxon>
        <taxon>Limnobaculum</taxon>
    </lineage>
</organism>
<dbReference type="AlphaFoldDB" id="A0A9X1SR04"/>
<accession>A0A9X1SR04</accession>
<keyword evidence="2" id="KW-1185">Reference proteome</keyword>
<dbReference type="SUPFAM" id="SSF81901">
    <property type="entry name" value="HCP-like"/>
    <property type="match status" value="1"/>
</dbReference>
<dbReference type="Proteomes" id="UP001139171">
    <property type="component" value="Unassembled WGS sequence"/>
</dbReference>
<comment type="caution">
    <text evidence="1">The sequence shown here is derived from an EMBL/GenBank/DDBJ whole genome shotgun (WGS) entry which is preliminary data.</text>
</comment>